<protein>
    <submittedName>
        <fullName evidence="1">Uncharacterized protein</fullName>
    </submittedName>
</protein>
<organism evidence="1">
    <name type="scientific">Dictyoglomus turgidum</name>
    <dbReference type="NCBI Taxonomy" id="513050"/>
    <lineage>
        <taxon>Bacteria</taxon>
        <taxon>Pseudomonadati</taxon>
        <taxon>Dictyoglomota</taxon>
        <taxon>Dictyoglomia</taxon>
        <taxon>Dictyoglomales</taxon>
        <taxon>Dictyoglomaceae</taxon>
        <taxon>Dictyoglomus</taxon>
    </lineage>
</organism>
<sequence>MPNYTPKGDKWNVCEWAAGGAAFESYDNVVSTVINEGGLQKVYIETDLTLPGWAEISNPWSAIFKIKLTNPPAIPGTIEGSINKKTPFIGIAIKAGNYCHAISFGKDSLGWIERDGVCTIIPEFNGLSIDTVQLALDKTGLRDTAYIAVKDTNGVWYRTTHKVRTTDNITSIFYNTPNLNNVNLVFTYISYGGNPTRIDFTHIGVGNGLFITWTPVKAQAEKPKRVYMYANNPMIDVRANSKDLYGADLTYKWELRNCPETSNSNITIIDGWTTETDWTDTIHFSEPIILTTNYKVVYNNGLYDITSVSPNTLTINKPIFPPSSTGIRFRIIKPIQGSWSKYPYLRFRVDKPGFYFLRLLVSNGMFTDSDETVIAVDDPPIVYNDSPDIEYLWDYLSDIWSRVEYKEYFTEYFKVLFQYAAALLVRVWQAEKDGYLLTASSIRFSKNQVFDPSVKVEASEFVPALGSLTQLVESGVSGYINLTIYNKDDPDPISIYVSAENGATAEALFAFLDSYFTTNNLPLTANKYKNWVYITSPYPVLSDGNIFAYQSNFMMGDTGTIVDRYTYKVEKPLLGFNPSSHFLVLEGKTYKISKIEDPAKEVDKPKTIVKLAEPLPDIANAPAWAIPSYYKTNDLKSQGVFSGDTIKFTVFDEPYEEINSYVVGCNEKQIGVMEPKCHYRDIIPGNIIRSYYIILDDDVLDIPVLIVNGNMFEKTGYIIDTVNGKRCIVINPDDEPDYSRSPYYPKNPISYPLIAEYVIYDNTRTLYRNFGGNVYLPYDKFNNMVEYLYAIQGLWYMFAKGRTIKHLKIGANAYFGFPYSHIDGKVKSVVQYKESRFGIFTVRNEDGDKDYNYLINNDLGVAVNPETGKIWQPGDPISRFDYFCESIKVMDRVNTSNLNEILGTDKLSAYHQYKLTYPAFSFNPDNYALFKQIMEEWNPFYLKSELGLYQANHYDLILKDIQSISLIYKVIDGIWGIYPFTFDSGNQFDGSLLFDIGWKVPAEKITSNWSYYYDGNTYYTIDTNLFVDGGGGVNWNLDTKPAAGTITTSIVLEDAHP</sequence>
<dbReference type="EMBL" id="DTGA01000097">
    <property type="protein sequence ID" value="HGB31056.1"/>
    <property type="molecule type" value="Genomic_DNA"/>
</dbReference>
<accession>A0A7C3SPB2</accession>
<proteinExistence type="predicted"/>
<name>A0A7C3SPB2_9BACT</name>
<comment type="caution">
    <text evidence="1">The sequence shown here is derived from an EMBL/GenBank/DDBJ whole genome shotgun (WGS) entry which is preliminary data.</text>
</comment>
<dbReference type="AlphaFoldDB" id="A0A7C3SPB2"/>
<gene>
    <name evidence="1" type="ORF">ENV35_04185</name>
</gene>
<evidence type="ECO:0000313" key="1">
    <source>
        <dbReference type="EMBL" id="HGB31056.1"/>
    </source>
</evidence>
<reference evidence="1" key="1">
    <citation type="journal article" date="2020" name="mSystems">
        <title>Genome- and Community-Level Interaction Insights into Carbon Utilization and Element Cycling Functions of Hydrothermarchaeota in Hydrothermal Sediment.</title>
        <authorList>
            <person name="Zhou Z."/>
            <person name="Liu Y."/>
            <person name="Xu W."/>
            <person name="Pan J."/>
            <person name="Luo Z.H."/>
            <person name="Li M."/>
        </authorList>
    </citation>
    <scope>NUCLEOTIDE SEQUENCE [LARGE SCALE GENOMIC DNA]</scope>
    <source>
        <strain evidence="1">SpSt-751</strain>
    </source>
</reference>